<dbReference type="AlphaFoldDB" id="A0A2U2MZK4"/>
<proteinExistence type="predicted"/>
<evidence type="ECO:0000259" key="2">
    <source>
        <dbReference type="PROSITE" id="PS50405"/>
    </source>
</evidence>
<reference evidence="3 4" key="1">
    <citation type="submission" date="2018-05" db="EMBL/GenBank/DDBJ databases">
        <title>Spiribacter halobius sp. nov., a moderately halophilic bacterium isolated from marine solar saltern.</title>
        <authorList>
            <person name="Zheng W.-S."/>
            <person name="Lu D.-C."/>
            <person name="Du Z.-J."/>
        </authorList>
    </citation>
    <scope>NUCLEOTIDE SEQUENCE [LARGE SCALE GENOMIC DNA]</scope>
    <source>
        <strain evidence="3 4">E85</strain>
    </source>
</reference>
<keyword evidence="3" id="KW-0808">Transferase</keyword>
<accession>A0A2U2MZK4</accession>
<sequence length="215" mass="23558">MLLYDCPGAPSPRRVTLFAAEKGIELPTRPVDLRAGEHFGSAFRAINPRCTVPVLVLDDGEALCESEAICRYLEVLHPEPPLMGTDALDQARVTEWQRRVDGEGLQAIVEGFRNAAPGFRDRALPGPEPVAQIPALAERGRSRYRRFLEVLEARLDESEWLAGAGFSIADITAFVAVEFAERALQSPITEAGPAVRRWHARLAARPAIAGEPALR</sequence>
<protein>
    <submittedName>
        <fullName evidence="3">Glutathione S-transferase</fullName>
    </submittedName>
</protein>
<dbReference type="PROSITE" id="PS50405">
    <property type="entry name" value="GST_CTER"/>
    <property type="match status" value="1"/>
</dbReference>
<evidence type="ECO:0000313" key="3">
    <source>
        <dbReference type="EMBL" id="PWG62421.1"/>
    </source>
</evidence>
<dbReference type="Gene3D" id="3.40.30.10">
    <property type="entry name" value="Glutaredoxin"/>
    <property type="match status" value="1"/>
</dbReference>
<dbReference type="GO" id="GO:0016740">
    <property type="term" value="F:transferase activity"/>
    <property type="evidence" value="ECO:0007669"/>
    <property type="project" value="UniProtKB-KW"/>
</dbReference>
<evidence type="ECO:0000313" key="4">
    <source>
        <dbReference type="Proteomes" id="UP000245474"/>
    </source>
</evidence>
<comment type="caution">
    <text evidence="3">The sequence shown here is derived from an EMBL/GenBank/DDBJ whole genome shotgun (WGS) entry which is preliminary data.</text>
</comment>
<organism evidence="3 4">
    <name type="scientific">Sediminicurvatus halobius</name>
    <dbReference type="NCBI Taxonomy" id="2182432"/>
    <lineage>
        <taxon>Bacteria</taxon>
        <taxon>Pseudomonadati</taxon>
        <taxon>Pseudomonadota</taxon>
        <taxon>Gammaproteobacteria</taxon>
        <taxon>Chromatiales</taxon>
        <taxon>Ectothiorhodospiraceae</taxon>
        <taxon>Sediminicurvatus</taxon>
    </lineage>
</organism>
<dbReference type="InterPro" id="IPR004045">
    <property type="entry name" value="Glutathione_S-Trfase_N"/>
</dbReference>
<dbReference type="SUPFAM" id="SSF47616">
    <property type="entry name" value="GST C-terminal domain-like"/>
    <property type="match status" value="1"/>
</dbReference>
<keyword evidence="4" id="KW-1185">Reference proteome</keyword>
<dbReference type="CDD" id="cd03051">
    <property type="entry name" value="GST_N_GTT2_like"/>
    <property type="match status" value="1"/>
</dbReference>
<dbReference type="Pfam" id="PF13410">
    <property type="entry name" value="GST_C_2"/>
    <property type="match status" value="1"/>
</dbReference>
<dbReference type="PROSITE" id="PS50404">
    <property type="entry name" value="GST_NTER"/>
    <property type="match status" value="1"/>
</dbReference>
<dbReference type="PANTHER" id="PTHR44051">
    <property type="entry name" value="GLUTATHIONE S-TRANSFERASE-RELATED"/>
    <property type="match status" value="1"/>
</dbReference>
<feature type="domain" description="GST C-terminal" evidence="2">
    <location>
        <begin position="86"/>
        <end position="215"/>
    </location>
</feature>
<dbReference type="Gene3D" id="1.20.1050.10">
    <property type="match status" value="1"/>
</dbReference>
<dbReference type="InterPro" id="IPR040079">
    <property type="entry name" value="Glutathione_S-Trfase"/>
</dbReference>
<feature type="domain" description="GST N-terminal" evidence="1">
    <location>
        <begin position="1"/>
        <end position="81"/>
    </location>
</feature>
<gene>
    <name evidence="3" type="ORF">DEM34_12420</name>
</gene>
<dbReference type="Proteomes" id="UP000245474">
    <property type="component" value="Unassembled WGS sequence"/>
</dbReference>
<dbReference type="InterPro" id="IPR034345">
    <property type="entry name" value="Gtt2-like_N"/>
</dbReference>
<dbReference type="InterPro" id="IPR010987">
    <property type="entry name" value="Glutathione-S-Trfase_C-like"/>
</dbReference>
<dbReference type="RefSeq" id="WP_109679137.1">
    <property type="nucleotide sequence ID" value="NZ_CP086615.1"/>
</dbReference>
<dbReference type="EMBL" id="QFFI01000019">
    <property type="protein sequence ID" value="PWG62421.1"/>
    <property type="molecule type" value="Genomic_DNA"/>
</dbReference>
<dbReference type="SUPFAM" id="SSF52833">
    <property type="entry name" value="Thioredoxin-like"/>
    <property type="match status" value="1"/>
</dbReference>
<evidence type="ECO:0000259" key="1">
    <source>
        <dbReference type="PROSITE" id="PS50404"/>
    </source>
</evidence>
<dbReference type="InterPro" id="IPR036249">
    <property type="entry name" value="Thioredoxin-like_sf"/>
</dbReference>
<dbReference type="InterPro" id="IPR036282">
    <property type="entry name" value="Glutathione-S-Trfase_C_sf"/>
</dbReference>
<dbReference type="SFLD" id="SFLDG00358">
    <property type="entry name" value="Main_(cytGST)"/>
    <property type="match status" value="1"/>
</dbReference>
<dbReference type="PANTHER" id="PTHR44051:SF8">
    <property type="entry name" value="GLUTATHIONE S-TRANSFERASE GSTA"/>
    <property type="match status" value="1"/>
</dbReference>
<dbReference type="OrthoDB" id="9797500at2"/>
<dbReference type="SFLD" id="SFLDS00019">
    <property type="entry name" value="Glutathione_Transferase_(cytos"/>
    <property type="match status" value="1"/>
</dbReference>
<dbReference type="Pfam" id="PF13409">
    <property type="entry name" value="GST_N_2"/>
    <property type="match status" value="1"/>
</dbReference>
<name>A0A2U2MZK4_9GAMM</name>